<evidence type="ECO:0000313" key="8">
    <source>
        <dbReference type="EMBL" id="HGN90368.1"/>
    </source>
</evidence>
<accession>A0A7C4I601</accession>
<dbReference type="NCBIfam" id="TIGR02033">
    <property type="entry name" value="D-hydantoinase"/>
    <property type="match status" value="1"/>
</dbReference>
<comment type="similarity">
    <text evidence="2">Belongs to the metallo-dependent hydrolases superfamily. Hydantoinase/dihydropyrimidinase family.</text>
</comment>
<dbReference type="GO" id="GO:0046872">
    <property type="term" value="F:metal ion binding"/>
    <property type="evidence" value="ECO:0007669"/>
    <property type="project" value="UniProtKB-KW"/>
</dbReference>
<dbReference type="SUPFAM" id="SSF51556">
    <property type="entry name" value="Metallo-dependent hydrolases"/>
    <property type="match status" value="1"/>
</dbReference>
<dbReference type="InterPro" id="IPR011778">
    <property type="entry name" value="Hydantoinase/dihydroPyrase"/>
</dbReference>
<evidence type="ECO:0000256" key="1">
    <source>
        <dbReference type="ARBA" id="ARBA00001947"/>
    </source>
</evidence>
<proteinExistence type="inferred from homology"/>
<dbReference type="FunFam" id="3.20.20.140:FF:000174">
    <property type="entry name" value="Dihydropyrimidinase-related protein 2"/>
    <property type="match status" value="1"/>
</dbReference>
<dbReference type="GO" id="GO:0004157">
    <property type="term" value="F:dihydropyrimidinase activity"/>
    <property type="evidence" value="ECO:0007669"/>
    <property type="project" value="UniProtKB-EC"/>
</dbReference>
<dbReference type="InterPro" id="IPR011612">
    <property type="entry name" value="Urease_alpha_N_dom"/>
</dbReference>
<dbReference type="EMBL" id="DTAD01000044">
    <property type="protein sequence ID" value="HGN90368.1"/>
    <property type="molecule type" value="Genomic_DNA"/>
</dbReference>
<keyword evidence="3" id="KW-0479">Metal-binding</keyword>
<keyword evidence="4 8" id="KW-0378">Hydrolase</keyword>
<dbReference type="SUPFAM" id="SSF51338">
    <property type="entry name" value="Composite domain of metallo-dependent hydrolases"/>
    <property type="match status" value="1"/>
</dbReference>
<evidence type="ECO:0000313" key="9">
    <source>
        <dbReference type="EMBL" id="HHN51763.1"/>
    </source>
</evidence>
<dbReference type="EMBL" id="DRXG01000007">
    <property type="protein sequence ID" value="HHN51763.1"/>
    <property type="molecule type" value="Genomic_DNA"/>
</dbReference>
<comment type="caution">
    <text evidence="8">The sequence shown here is derived from an EMBL/GenBank/DDBJ whole genome shotgun (WGS) entry which is preliminary data.</text>
</comment>
<organism evidence="8">
    <name type="scientific">Caldiarchaeum subterraneum</name>
    <dbReference type="NCBI Taxonomy" id="311458"/>
    <lineage>
        <taxon>Archaea</taxon>
        <taxon>Nitrososphaerota</taxon>
        <taxon>Candidatus Caldarchaeales</taxon>
        <taxon>Candidatus Caldarchaeaceae</taxon>
        <taxon>Candidatus Caldarchaeum</taxon>
    </lineage>
</organism>
<dbReference type="Gene3D" id="3.20.20.140">
    <property type="entry name" value="Metal-dependent hydrolases"/>
    <property type="match status" value="1"/>
</dbReference>
<protein>
    <submittedName>
        <fullName evidence="8">Dihydropyrimidinase</fullName>
        <ecNumber evidence="8">3.5.2.2</ecNumber>
    </submittedName>
</protein>
<dbReference type="AlphaFoldDB" id="A0A7C4I601"/>
<dbReference type="PANTHER" id="PTHR11647">
    <property type="entry name" value="HYDRANTOINASE/DIHYDROPYRIMIDINASE FAMILY MEMBER"/>
    <property type="match status" value="1"/>
</dbReference>
<dbReference type="EMBL" id="DTCM01000038">
    <property type="protein sequence ID" value="HGL40674.1"/>
    <property type="molecule type" value="Genomic_DNA"/>
</dbReference>
<dbReference type="CDD" id="cd01314">
    <property type="entry name" value="D-HYD"/>
    <property type="match status" value="1"/>
</dbReference>
<evidence type="ECO:0000256" key="3">
    <source>
        <dbReference type="ARBA" id="ARBA00022723"/>
    </source>
</evidence>
<gene>
    <name evidence="8" type="primary">hydA</name>
    <name evidence="9" type="ORF">ENM30_00460</name>
    <name evidence="8" type="ORF">ENT82_04490</name>
    <name evidence="7" type="ORF">ENU43_03290</name>
</gene>
<feature type="domain" description="Amidohydrolase-related" evidence="6">
    <location>
        <begin position="107"/>
        <end position="490"/>
    </location>
</feature>
<dbReference type="InterPro" id="IPR050378">
    <property type="entry name" value="Metallo-dep_Hydrolases_sf"/>
</dbReference>
<evidence type="ECO:0000256" key="4">
    <source>
        <dbReference type="ARBA" id="ARBA00022801"/>
    </source>
</evidence>
<name>A0A7C4I601_CALS0</name>
<evidence type="ECO:0000259" key="6">
    <source>
        <dbReference type="Pfam" id="PF01979"/>
    </source>
</evidence>
<evidence type="ECO:0000256" key="2">
    <source>
        <dbReference type="ARBA" id="ARBA00008829"/>
    </source>
</evidence>
<dbReference type="GO" id="GO:0005829">
    <property type="term" value="C:cytosol"/>
    <property type="evidence" value="ECO:0007669"/>
    <property type="project" value="TreeGrafter"/>
</dbReference>
<dbReference type="InterPro" id="IPR032466">
    <property type="entry name" value="Metal_Hydrolase"/>
</dbReference>
<dbReference type="InterPro" id="IPR011059">
    <property type="entry name" value="Metal-dep_hydrolase_composite"/>
</dbReference>
<comment type="cofactor">
    <cofactor evidence="1">
        <name>Zn(2+)</name>
        <dbReference type="ChEBI" id="CHEBI:29105"/>
    </cofactor>
</comment>
<dbReference type="InterPro" id="IPR006680">
    <property type="entry name" value="Amidohydro-rel"/>
</dbReference>
<dbReference type="Gene3D" id="2.30.40.10">
    <property type="entry name" value="Urease, subunit C, domain 1"/>
    <property type="match status" value="1"/>
</dbReference>
<dbReference type="PANTHER" id="PTHR11647:SF1">
    <property type="entry name" value="COLLAPSIN RESPONSE MEDIATOR PROTEIN"/>
    <property type="match status" value="1"/>
</dbReference>
<feature type="domain" description="Urease alpha-subunit N-terminal" evidence="5">
    <location>
        <begin position="57"/>
        <end position="92"/>
    </location>
</feature>
<sequence length="516" mass="57626">MLRTSRSDDGVYTSKLGTAFNHILPVKRKYKEKLVPATRWLTSLYFCLVVVNVLIKNGLDLLVRNCRIVDVTGVYEADIGVVDGRIAAIGRNLEARAEKIIDAGGRYVFPGAIDGHVHFKLKYFEDVYTADDFYTGTVAAACGGVTTIIDFVTPETRDYVEDYRRRKAEADGEVVVDYGLHMSVTDFDENIARMLTQLFEKEGLASVKMFTAYSRRGLMLDDGKSYRLMKLCREKNVLVMVHAENEHLINTLVDEFVSQGKTEPIYHSWSRPDFVEAEAVERVAFLAGLTGAEILIVHVSSAMGLNAILEARQKGVKIHGETCPHYLMFTEDVYKRSDGAKFIMSPPLKKEHDREGLWRGLLTDGFSVVGSDHACFNLSQKLGHKSFTTVPGGVAGTEVINMILFSEGVVKRGMPLSRFVSLTAHNPAKLYGIYPRKGVIKVGADADFYILDPSKKTRLTRENLHSNIDHSIYEDVEVSCRIVATFSRGEQIVDNGEFIGKRGRGKYLHMKRGDAG</sequence>
<evidence type="ECO:0000259" key="5">
    <source>
        <dbReference type="Pfam" id="PF00449"/>
    </source>
</evidence>
<dbReference type="Pfam" id="PF00449">
    <property type="entry name" value="Urease_alpha"/>
    <property type="match status" value="1"/>
</dbReference>
<dbReference type="Pfam" id="PF01979">
    <property type="entry name" value="Amidohydro_1"/>
    <property type="match status" value="1"/>
</dbReference>
<reference evidence="8" key="1">
    <citation type="journal article" date="2020" name="mSystems">
        <title>Genome- and Community-Level Interaction Insights into Carbon Utilization and Element Cycling Functions of Hydrothermarchaeota in Hydrothermal Sediment.</title>
        <authorList>
            <person name="Zhou Z."/>
            <person name="Liu Y."/>
            <person name="Xu W."/>
            <person name="Pan J."/>
            <person name="Luo Z.H."/>
            <person name="Li M."/>
        </authorList>
    </citation>
    <scope>NUCLEOTIDE SEQUENCE [LARGE SCALE GENOMIC DNA]</scope>
    <source>
        <strain evidence="9">SpSt-1073</strain>
        <strain evidence="8">SpSt-613</strain>
        <strain evidence="7">SpSt-669</strain>
    </source>
</reference>
<dbReference type="EC" id="3.5.2.2" evidence="8"/>
<evidence type="ECO:0000313" key="7">
    <source>
        <dbReference type="EMBL" id="HGL40674.1"/>
    </source>
</evidence>